<evidence type="ECO:0000313" key="2">
    <source>
        <dbReference type="Proteomes" id="UP000192247"/>
    </source>
</evidence>
<gene>
    <name evidence="1" type="ORF">BIW11_11315</name>
</gene>
<sequence length="341" mass="37809">MAVAVEAICSLAVSLTLTLLAAGALLWPRALPPPPPPLWCFYDTDNPFDVARSGQLCDMIVVCCLVDERAFDAMTELVQRLGHARLDPRVLVMPWRAGEDVFWRQLCHAHVTSEFIDAFLAATRGLQLAGVVRAYTSDCPAEAAFLEERLLRLAQRHSTRRPVKAAVWDAAAEMQKDVNRCNSASHVLIWWEEPLDGSTKRCHFNVSRSVTAASAARRFYQHAAIVHVVPASWSLVHENDPHYRSADVLVGNPSTDQRTAASNPSCGAYPIRGSRSVYIRPMPRVLRQLVARLVSVDPRTGGALLVTHLADDEAAADSVGRPQATILRQMYRILRERIVSY</sequence>
<name>A0A1V9XC26_9ACAR</name>
<dbReference type="InParanoid" id="A0A1V9XC26"/>
<reference evidence="1 2" key="1">
    <citation type="journal article" date="2017" name="Gigascience">
        <title>Draft genome of the honey bee ectoparasitic mite, Tropilaelaps mercedesae, is shaped by the parasitic life history.</title>
        <authorList>
            <person name="Dong X."/>
            <person name="Armstrong S.D."/>
            <person name="Xia D."/>
            <person name="Makepeace B.L."/>
            <person name="Darby A.C."/>
            <person name="Kadowaki T."/>
        </authorList>
    </citation>
    <scope>NUCLEOTIDE SEQUENCE [LARGE SCALE GENOMIC DNA]</scope>
    <source>
        <strain evidence="1">Wuxi-XJTLU</strain>
    </source>
</reference>
<proteinExistence type="predicted"/>
<dbReference type="EMBL" id="MNPL01015772">
    <property type="protein sequence ID" value="OQR70918.1"/>
    <property type="molecule type" value="Genomic_DNA"/>
</dbReference>
<dbReference type="AlphaFoldDB" id="A0A1V9XC26"/>
<accession>A0A1V9XC26</accession>
<dbReference type="Proteomes" id="UP000192247">
    <property type="component" value="Unassembled WGS sequence"/>
</dbReference>
<keyword evidence="2" id="KW-1185">Reference proteome</keyword>
<comment type="caution">
    <text evidence="1">The sequence shown here is derived from an EMBL/GenBank/DDBJ whole genome shotgun (WGS) entry which is preliminary data.</text>
</comment>
<organism evidence="1 2">
    <name type="scientific">Tropilaelaps mercedesae</name>
    <dbReference type="NCBI Taxonomy" id="418985"/>
    <lineage>
        <taxon>Eukaryota</taxon>
        <taxon>Metazoa</taxon>
        <taxon>Ecdysozoa</taxon>
        <taxon>Arthropoda</taxon>
        <taxon>Chelicerata</taxon>
        <taxon>Arachnida</taxon>
        <taxon>Acari</taxon>
        <taxon>Parasitiformes</taxon>
        <taxon>Mesostigmata</taxon>
        <taxon>Gamasina</taxon>
        <taxon>Dermanyssoidea</taxon>
        <taxon>Laelapidae</taxon>
        <taxon>Tropilaelaps</taxon>
    </lineage>
</organism>
<evidence type="ECO:0000313" key="1">
    <source>
        <dbReference type="EMBL" id="OQR70918.1"/>
    </source>
</evidence>
<protein>
    <submittedName>
        <fullName evidence="1">Uncharacterized protein</fullName>
    </submittedName>
</protein>